<keyword evidence="6" id="KW-1185">Reference proteome</keyword>
<keyword evidence="1" id="KW-0285">Flavoprotein</keyword>
<dbReference type="Gene3D" id="3.20.20.70">
    <property type="entry name" value="Aldolase class I"/>
    <property type="match status" value="2"/>
</dbReference>
<dbReference type="EMBL" id="FO681348">
    <property type="protein sequence ID" value="CCV65392.1"/>
    <property type="molecule type" value="Genomic_DNA"/>
</dbReference>
<dbReference type="GO" id="GO:0051213">
    <property type="term" value="F:dioxygenase activity"/>
    <property type="evidence" value="ECO:0007669"/>
    <property type="project" value="UniProtKB-KW"/>
</dbReference>
<name>U4KMJ9_9MOLU</name>
<evidence type="ECO:0000256" key="4">
    <source>
        <dbReference type="SAM" id="Phobius"/>
    </source>
</evidence>
<dbReference type="RefSeq" id="WP_030004253.1">
    <property type="nucleotide sequence ID" value="NC_022549.1"/>
</dbReference>
<evidence type="ECO:0000256" key="1">
    <source>
        <dbReference type="ARBA" id="ARBA00022630"/>
    </source>
</evidence>
<dbReference type="HOGENOM" id="CLU_567088_0_0_14"/>
<dbReference type="Pfam" id="PF03060">
    <property type="entry name" value="NMO"/>
    <property type="match status" value="1"/>
</dbReference>
<dbReference type="PANTHER" id="PTHR32332:SF33">
    <property type="entry name" value="NITRONATE MONOOXYGENASE DOMAIN-CONTAINING PROTEIN"/>
    <property type="match status" value="1"/>
</dbReference>
<evidence type="ECO:0000256" key="3">
    <source>
        <dbReference type="ARBA" id="ARBA00023002"/>
    </source>
</evidence>
<keyword evidence="5" id="KW-0223">Dioxygenase</keyword>
<dbReference type="STRING" id="61635.BN85303710"/>
<dbReference type="SUPFAM" id="SSF51412">
    <property type="entry name" value="Inosine monophosphate dehydrogenase (IMPDH)"/>
    <property type="match status" value="1"/>
</dbReference>
<keyword evidence="2" id="KW-0288">FMN</keyword>
<gene>
    <name evidence="5" type="ORF">BN85303710</name>
</gene>
<evidence type="ECO:0000313" key="6">
    <source>
        <dbReference type="Proteomes" id="UP000032737"/>
    </source>
</evidence>
<dbReference type="GO" id="GO:0018580">
    <property type="term" value="F:nitronate monooxygenase activity"/>
    <property type="evidence" value="ECO:0007669"/>
    <property type="project" value="InterPro"/>
</dbReference>
<dbReference type="AlphaFoldDB" id="U4KMJ9"/>
<keyword evidence="4" id="KW-1133">Transmembrane helix</keyword>
<dbReference type="KEGG" id="abra:BN85303710"/>
<sequence>MNKKYSKPTLIQGGMGIGVSSHQLANTVSREGGLGVVSLTAVTVSFLRRLMDKEEDYLNACEGFIDPEFVKEVTLKYYGMKNNEAYQMIEMPSLNPSAFFLKAMVLSSYVEVSLAKKGHNGVIGINMLEKIQIPTLPLLFGAMLAGVDYVIMGAGIPIRMPQIIDQFSNKEKANYLVKLNDSSQPQVTYEFDPNDLFDLEPIEIKKPKFLAVVSSLTLANYLLKATHKPDGFIIELPTAGGHNARPRGELVFDETGEPVYGKKDEIDFEGFRKLGYDFWLAGGFGSHEKYKEALSLGAVGIQVGSAFAFCEESGFTKEIKEQVIKQVLEDNLTVKTDFLASPTGFPFKVADVLGSLHDDESYQKRKRICDLGYLREAYEKPDGKIGYRCPSEPVEDYVRKGGNIEDTVGRKCLCNGLVSAIGVAQSRASIKEKSIVTAGNDAIFIKRFIKPGNKHYQAIDVINHILYNK</sequence>
<keyword evidence="4" id="KW-0472">Membrane</keyword>
<reference evidence="5 6" key="1">
    <citation type="journal article" date="2013" name="J. Mol. Microbiol. Biotechnol.">
        <title>Analysis of the Complete Genomes of Acholeplasma brassicae , A. palmae and A. laidlawii and Their Comparison to the Obligate Parasites from ' Candidatus Phytoplasma'.</title>
        <authorList>
            <person name="Kube M."/>
            <person name="Siewert C."/>
            <person name="Migdoll A.M."/>
            <person name="Duduk B."/>
            <person name="Holz S."/>
            <person name="Rabus R."/>
            <person name="Seemuller E."/>
            <person name="Mitrovic J."/>
            <person name="Muller I."/>
            <person name="Buttner C."/>
            <person name="Reinhardt R."/>
        </authorList>
    </citation>
    <scope>NUCLEOTIDE SEQUENCE [LARGE SCALE GENOMIC DNA]</scope>
    <source>
        <strain evidence="6">0502</strain>
    </source>
</reference>
<evidence type="ECO:0000256" key="2">
    <source>
        <dbReference type="ARBA" id="ARBA00022643"/>
    </source>
</evidence>
<dbReference type="InterPro" id="IPR004136">
    <property type="entry name" value="NMO"/>
</dbReference>
<dbReference type="InterPro" id="IPR013785">
    <property type="entry name" value="Aldolase_TIM"/>
</dbReference>
<keyword evidence="3" id="KW-0560">Oxidoreductase</keyword>
<feature type="transmembrane region" description="Helical" evidence="4">
    <location>
        <begin position="136"/>
        <end position="158"/>
    </location>
</feature>
<dbReference type="Proteomes" id="UP000032737">
    <property type="component" value="Chromosome"/>
</dbReference>
<dbReference type="PANTHER" id="PTHR32332">
    <property type="entry name" value="2-NITROPROPANE DIOXYGENASE"/>
    <property type="match status" value="1"/>
</dbReference>
<keyword evidence="4" id="KW-0812">Transmembrane</keyword>
<dbReference type="CDD" id="cd04730">
    <property type="entry name" value="NPD_like"/>
    <property type="match status" value="1"/>
</dbReference>
<evidence type="ECO:0000313" key="5">
    <source>
        <dbReference type="EMBL" id="CCV65392.1"/>
    </source>
</evidence>
<organism evidence="5 6">
    <name type="scientific">Acholeplasma brassicae</name>
    <dbReference type="NCBI Taxonomy" id="61635"/>
    <lineage>
        <taxon>Bacteria</taxon>
        <taxon>Bacillati</taxon>
        <taxon>Mycoplasmatota</taxon>
        <taxon>Mollicutes</taxon>
        <taxon>Acholeplasmatales</taxon>
        <taxon>Acholeplasmataceae</taxon>
        <taxon>Acholeplasma</taxon>
    </lineage>
</organism>
<proteinExistence type="predicted"/>
<accession>U4KMJ9</accession>
<dbReference type="OrthoDB" id="9778912at2"/>
<protein>
    <submittedName>
        <fullName evidence="5">Predicted 2-nitropropane dioxygenase, NPD</fullName>
    </submittedName>
</protein>